<dbReference type="InterPro" id="IPR046350">
    <property type="entry name" value="Cystatin_sf"/>
</dbReference>
<dbReference type="SUPFAM" id="SSF54403">
    <property type="entry name" value="Cystatin/monellin"/>
    <property type="match status" value="1"/>
</dbReference>
<name>A0A444WBJ7_9FLAO</name>
<keyword evidence="2" id="KW-1185">Reference proteome</keyword>
<comment type="caution">
    <text evidence="1">The sequence shown here is derived from an EMBL/GenBank/DDBJ whole genome shotgun (WGS) entry which is preliminary data.</text>
</comment>
<protein>
    <submittedName>
        <fullName evidence="1">Uncharacterized protein</fullName>
    </submittedName>
</protein>
<sequence length="93" mass="10492">MTAQNKTEEPVMGMWSAYSKLTPQDKEVFEEALEGFIGINYRPLTVATQAIDGTNYHFKCMACLPPNAIMWEAIIKIYKPLKGKPQIKGITKL</sequence>
<organism evidence="1 2">
    <name type="scientific">Flavobacterium beibuense</name>
    <dbReference type="NCBI Taxonomy" id="657326"/>
    <lineage>
        <taxon>Bacteria</taxon>
        <taxon>Pseudomonadati</taxon>
        <taxon>Bacteroidota</taxon>
        <taxon>Flavobacteriia</taxon>
        <taxon>Flavobacteriales</taxon>
        <taxon>Flavobacteriaceae</taxon>
        <taxon>Flavobacterium</taxon>
    </lineage>
</organism>
<evidence type="ECO:0000313" key="1">
    <source>
        <dbReference type="EMBL" id="RYJ43179.1"/>
    </source>
</evidence>
<dbReference type="RefSeq" id="WP_207209763.1">
    <property type="nucleotide sequence ID" value="NZ_JUIW01000005.1"/>
</dbReference>
<proteinExistence type="predicted"/>
<dbReference type="Proteomes" id="UP000289775">
    <property type="component" value="Unassembled WGS sequence"/>
</dbReference>
<dbReference type="AlphaFoldDB" id="A0A444WBJ7"/>
<gene>
    <name evidence="1" type="ORF">NU09_1517</name>
</gene>
<dbReference type="EMBL" id="JUIW01000005">
    <property type="protein sequence ID" value="RYJ43179.1"/>
    <property type="molecule type" value="Genomic_DNA"/>
</dbReference>
<evidence type="ECO:0000313" key="2">
    <source>
        <dbReference type="Proteomes" id="UP000289775"/>
    </source>
</evidence>
<reference evidence="1 2" key="1">
    <citation type="submission" date="2014-12" db="EMBL/GenBank/DDBJ databases">
        <title>Genome sequence of Flavobacterium beibuense RSKm HC5.</title>
        <authorList>
            <person name="Kim J.F."/>
            <person name="Song J.Y."/>
            <person name="Kwak M.-J."/>
            <person name="Lee S.-W."/>
        </authorList>
    </citation>
    <scope>NUCLEOTIDE SEQUENCE [LARGE SCALE GENOMIC DNA]</scope>
    <source>
        <strain evidence="1 2">RSKm HC5</strain>
    </source>
</reference>
<accession>A0A444WBJ7</accession>